<dbReference type="Pfam" id="PF13487">
    <property type="entry name" value="HD_5"/>
    <property type="match status" value="1"/>
</dbReference>
<dbReference type="Gene3D" id="1.10.3210.10">
    <property type="entry name" value="Hypothetical protein af1432"/>
    <property type="match status" value="1"/>
</dbReference>
<organism evidence="2 3">
    <name type="scientific">Paenibacillus thalictri</name>
    <dbReference type="NCBI Taxonomy" id="2527873"/>
    <lineage>
        <taxon>Bacteria</taxon>
        <taxon>Bacillati</taxon>
        <taxon>Bacillota</taxon>
        <taxon>Bacilli</taxon>
        <taxon>Bacillales</taxon>
        <taxon>Paenibacillaceae</taxon>
        <taxon>Paenibacillus</taxon>
    </lineage>
</organism>
<dbReference type="InterPro" id="IPR037522">
    <property type="entry name" value="HD_GYP_dom"/>
</dbReference>
<dbReference type="PANTHER" id="PTHR43155">
    <property type="entry name" value="CYCLIC DI-GMP PHOSPHODIESTERASE PA4108-RELATED"/>
    <property type="match status" value="1"/>
</dbReference>
<reference evidence="2 3" key="1">
    <citation type="submission" date="2019-02" db="EMBL/GenBank/DDBJ databases">
        <title>Paenibacillus sp. nov., isolated from surface-sterilized tissue of Thalictrum simplex L.</title>
        <authorList>
            <person name="Tuo L."/>
        </authorList>
    </citation>
    <scope>NUCLEOTIDE SEQUENCE [LARGE SCALE GENOMIC DNA]</scope>
    <source>
        <strain evidence="2 3">N2SHLJ1</strain>
    </source>
</reference>
<dbReference type="AlphaFoldDB" id="A0A4Q9DHX9"/>
<evidence type="ECO:0000313" key="3">
    <source>
        <dbReference type="Proteomes" id="UP000293142"/>
    </source>
</evidence>
<name>A0A4Q9DHX9_9BACL</name>
<gene>
    <name evidence="2" type="ORF">EYB31_28410</name>
</gene>
<protein>
    <submittedName>
        <fullName evidence="2">HD-GYP domain-containing protein</fullName>
    </submittedName>
</protein>
<dbReference type="PANTHER" id="PTHR43155:SF2">
    <property type="entry name" value="CYCLIC DI-GMP PHOSPHODIESTERASE PA4108"/>
    <property type="match status" value="1"/>
</dbReference>
<dbReference type="SMART" id="SM00471">
    <property type="entry name" value="HDc"/>
    <property type="match status" value="1"/>
</dbReference>
<keyword evidence="3" id="KW-1185">Reference proteome</keyword>
<dbReference type="InterPro" id="IPR003607">
    <property type="entry name" value="HD/PDEase_dom"/>
</dbReference>
<evidence type="ECO:0000259" key="1">
    <source>
        <dbReference type="PROSITE" id="PS51832"/>
    </source>
</evidence>
<dbReference type="Proteomes" id="UP000293142">
    <property type="component" value="Unassembled WGS sequence"/>
</dbReference>
<dbReference type="EMBL" id="SIRE01000023">
    <property type="protein sequence ID" value="TBL72676.1"/>
    <property type="molecule type" value="Genomic_DNA"/>
</dbReference>
<evidence type="ECO:0000313" key="2">
    <source>
        <dbReference type="EMBL" id="TBL72676.1"/>
    </source>
</evidence>
<accession>A0A4Q9DHX9</accession>
<sequence>MMEGRTLRQWIGYTIKRDLFNERGVVLIPAKTIIDNHHVEMIENHRISLSVHDFELDKQELAPRESKTNDKLVVKAMEEVKSMFHFLSEKGTLPVEEINQSIIPAIHQAAEYPSLQSVMSGLQAKDDYTYRHNIGVGVISTLIGKWLHLSESELALLTMAATLHDIGKIHISDYILNKPGRYTDEEYAVMKKHTVIGYDLLCQIPGLDARVPLVALQHHEREDGGGYPYRLKAHEIDFFSKIVGVADIFHAMTSKRVYKDASPFHLVIKQMLDDGFGKLEPSICKLFIHRLMEMAVGDEAILTDGRRCQIVGMNPLDVANPLIRVDGKYVDLSKSRELHILALVG</sequence>
<dbReference type="OrthoDB" id="9759601at2"/>
<dbReference type="CDD" id="cd00077">
    <property type="entry name" value="HDc"/>
    <property type="match status" value="1"/>
</dbReference>
<proteinExistence type="predicted"/>
<dbReference type="RefSeq" id="WP_131016863.1">
    <property type="nucleotide sequence ID" value="NZ_SIRE01000023.1"/>
</dbReference>
<feature type="domain" description="HD-GYP" evidence="1">
    <location>
        <begin position="107"/>
        <end position="303"/>
    </location>
</feature>
<comment type="caution">
    <text evidence="2">The sequence shown here is derived from an EMBL/GenBank/DDBJ whole genome shotgun (WGS) entry which is preliminary data.</text>
</comment>
<dbReference type="SUPFAM" id="SSF109604">
    <property type="entry name" value="HD-domain/PDEase-like"/>
    <property type="match status" value="1"/>
</dbReference>
<dbReference type="PROSITE" id="PS51832">
    <property type="entry name" value="HD_GYP"/>
    <property type="match status" value="1"/>
</dbReference>